<evidence type="ECO:0000313" key="1">
    <source>
        <dbReference type="EMBL" id="JAS13472.1"/>
    </source>
</evidence>
<gene>
    <name evidence="1" type="ORF">g.2040</name>
</gene>
<sequence>IKPLTGVAEVLVLHRQVLDEDGSFRKSVGVRTEQPVVLVLKAVVAVTRREDVVIELHHGEHAGVQEVFGVHHFRRGVFPQPGQHVGSVDGDVGLHAEPFLGIPIDHSLPQVEISPGRTVIP</sequence>
<name>A0A1B6CJ93_9HEMI</name>
<accession>A0A1B6CJ93</accession>
<organism evidence="1">
    <name type="scientific">Clastoptera arizonana</name>
    <name type="common">Arizona spittle bug</name>
    <dbReference type="NCBI Taxonomy" id="38151"/>
    <lineage>
        <taxon>Eukaryota</taxon>
        <taxon>Metazoa</taxon>
        <taxon>Ecdysozoa</taxon>
        <taxon>Arthropoda</taxon>
        <taxon>Hexapoda</taxon>
        <taxon>Insecta</taxon>
        <taxon>Pterygota</taxon>
        <taxon>Neoptera</taxon>
        <taxon>Paraneoptera</taxon>
        <taxon>Hemiptera</taxon>
        <taxon>Auchenorrhyncha</taxon>
        <taxon>Cercopoidea</taxon>
        <taxon>Clastopteridae</taxon>
        <taxon>Clastoptera</taxon>
    </lineage>
</organism>
<dbReference type="AlphaFoldDB" id="A0A1B6CJ93"/>
<reference evidence="1" key="1">
    <citation type="submission" date="2015-12" db="EMBL/GenBank/DDBJ databases">
        <title>De novo transcriptome assembly of four potential Pierce s Disease insect vectors from Arizona vineyards.</title>
        <authorList>
            <person name="Tassone E.E."/>
        </authorList>
    </citation>
    <scope>NUCLEOTIDE SEQUENCE</scope>
</reference>
<protein>
    <submittedName>
        <fullName evidence="1">Uncharacterized protein</fullName>
    </submittedName>
</protein>
<proteinExistence type="predicted"/>
<dbReference type="EMBL" id="GEDC01023826">
    <property type="protein sequence ID" value="JAS13472.1"/>
    <property type="molecule type" value="Transcribed_RNA"/>
</dbReference>
<feature type="non-terminal residue" evidence="1">
    <location>
        <position position="1"/>
    </location>
</feature>